<organism evidence="1 2">
    <name type="scientific">Pleurodeles waltl</name>
    <name type="common">Iberian ribbed newt</name>
    <dbReference type="NCBI Taxonomy" id="8319"/>
    <lineage>
        <taxon>Eukaryota</taxon>
        <taxon>Metazoa</taxon>
        <taxon>Chordata</taxon>
        <taxon>Craniata</taxon>
        <taxon>Vertebrata</taxon>
        <taxon>Euteleostomi</taxon>
        <taxon>Amphibia</taxon>
        <taxon>Batrachia</taxon>
        <taxon>Caudata</taxon>
        <taxon>Salamandroidea</taxon>
        <taxon>Salamandridae</taxon>
        <taxon>Pleurodelinae</taxon>
        <taxon>Pleurodeles</taxon>
    </lineage>
</organism>
<accession>A0AAV7PP98</accession>
<evidence type="ECO:0000313" key="1">
    <source>
        <dbReference type="EMBL" id="KAJ1129157.1"/>
    </source>
</evidence>
<dbReference type="Proteomes" id="UP001066276">
    <property type="component" value="Chromosome 7"/>
</dbReference>
<proteinExistence type="predicted"/>
<gene>
    <name evidence="1" type="ORF">NDU88_007528</name>
</gene>
<comment type="caution">
    <text evidence="1">The sequence shown here is derived from an EMBL/GenBank/DDBJ whole genome shotgun (WGS) entry which is preliminary data.</text>
</comment>
<reference evidence="1" key="1">
    <citation type="journal article" date="2022" name="bioRxiv">
        <title>Sequencing and chromosome-scale assembly of the giantPleurodeles waltlgenome.</title>
        <authorList>
            <person name="Brown T."/>
            <person name="Elewa A."/>
            <person name="Iarovenko S."/>
            <person name="Subramanian E."/>
            <person name="Araus A.J."/>
            <person name="Petzold A."/>
            <person name="Susuki M."/>
            <person name="Suzuki K.-i.T."/>
            <person name="Hayashi T."/>
            <person name="Toyoda A."/>
            <person name="Oliveira C."/>
            <person name="Osipova E."/>
            <person name="Leigh N.D."/>
            <person name="Simon A."/>
            <person name="Yun M.H."/>
        </authorList>
    </citation>
    <scope>NUCLEOTIDE SEQUENCE</scope>
    <source>
        <strain evidence="1">20211129_DDA</strain>
        <tissue evidence="1">Liver</tissue>
    </source>
</reference>
<dbReference type="EMBL" id="JANPWB010000011">
    <property type="protein sequence ID" value="KAJ1129157.1"/>
    <property type="molecule type" value="Genomic_DNA"/>
</dbReference>
<keyword evidence="2" id="KW-1185">Reference proteome</keyword>
<protein>
    <submittedName>
        <fullName evidence="1">Uncharacterized protein</fullName>
    </submittedName>
</protein>
<dbReference type="AlphaFoldDB" id="A0AAV7PP98"/>
<name>A0AAV7PP98_PLEWA</name>
<evidence type="ECO:0000313" key="2">
    <source>
        <dbReference type="Proteomes" id="UP001066276"/>
    </source>
</evidence>
<sequence>MRPRNVKPLSYGQRGITYGARCCSTRLRVGFSVPRLGGREFRSAVTACENDGFCAVVALNLGILGEGFSDAKAP</sequence>